<evidence type="ECO:0000313" key="1">
    <source>
        <dbReference type="EMBL" id="KAJ6823543.1"/>
    </source>
</evidence>
<gene>
    <name evidence="2" type="ORF">M6B38_307030</name>
    <name evidence="1" type="ORF">M6B38_383060</name>
</gene>
<reference evidence="2" key="1">
    <citation type="journal article" date="2023" name="GigaByte">
        <title>Genome assembly of the bearded iris, Iris pallida Lam.</title>
        <authorList>
            <person name="Bruccoleri R.E."/>
            <person name="Oakeley E.J."/>
            <person name="Faust A.M.E."/>
            <person name="Altorfer M."/>
            <person name="Dessus-Babus S."/>
            <person name="Burckhardt D."/>
            <person name="Oertli M."/>
            <person name="Naumann U."/>
            <person name="Petersen F."/>
            <person name="Wong J."/>
        </authorList>
    </citation>
    <scope>NUCLEOTIDE SEQUENCE</scope>
    <source>
        <strain evidence="2">GSM-AAB239-AS_SAM_17_03QT</strain>
    </source>
</reference>
<evidence type="ECO:0000313" key="3">
    <source>
        <dbReference type="Proteomes" id="UP001140949"/>
    </source>
</evidence>
<comment type="caution">
    <text evidence="2">The sequence shown here is derived from an EMBL/GenBank/DDBJ whole genome shotgun (WGS) entry which is preliminary data.</text>
</comment>
<reference evidence="2" key="2">
    <citation type="submission" date="2023-04" db="EMBL/GenBank/DDBJ databases">
        <authorList>
            <person name="Bruccoleri R.E."/>
            <person name="Oakeley E.J."/>
            <person name="Faust A.-M."/>
            <person name="Dessus-Babus S."/>
            <person name="Altorfer M."/>
            <person name="Burckhardt D."/>
            <person name="Oertli M."/>
            <person name="Naumann U."/>
            <person name="Petersen F."/>
            <person name="Wong J."/>
        </authorList>
    </citation>
    <scope>NUCLEOTIDE SEQUENCE</scope>
    <source>
        <strain evidence="2">GSM-AAB239-AS_SAM_17_03QT</strain>
        <tissue evidence="2">Leaf</tissue>
    </source>
</reference>
<organism evidence="2 3">
    <name type="scientific">Iris pallida</name>
    <name type="common">Sweet iris</name>
    <dbReference type="NCBI Taxonomy" id="29817"/>
    <lineage>
        <taxon>Eukaryota</taxon>
        <taxon>Viridiplantae</taxon>
        <taxon>Streptophyta</taxon>
        <taxon>Embryophyta</taxon>
        <taxon>Tracheophyta</taxon>
        <taxon>Spermatophyta</taxon>
        <taxon>Magnoliopsida</taxon>
        <taxon>Liliopsida</taxon>
        <taxon>Asparagales</taxon>
        <taxon>Iridaceae</taxon>
        <taxon>Iridoideae</taxon>
        <taxon>Irideae</taxon>
        <taxon>Iris</taxon>
    </lineage>
</organism>
<name>A0AAX6HM04_IRIPA</name>
<sequence length="87" mass="8994">MAALVRWLDAVSTSSGRTTLRSGRLGPAAVASRVFGEDGSGINGAVFEGYGSVGKTPDGGSNFKDSGPISMATRQSREDLAVMARWS</sequence>
<dbReference type="AlphaFoldDB" id="A0AAX6HM04"/>
<evidence type="ECO:0000313" key="2">
    <source>
        <dbReference type="EMBL" id="KAJ6841355.1"/>
    </source>
</evidence>
<dbReference type="EMBL" id="JANAVB010022751">
    <property type="protein sequence ID" value="KAJ6823543.1"/>
    <property type="molecule type" value="Genomic_DNA"/>
</dbReference>
<protein>
    <submittedName>
        <fullName evidence="2">Uncharacterized protein</fullName>
    </submittedName>
</protein>
<accession>A0AAX6HM04</accession>
<dbReference type="Proteomes" id="UP001140949">
    <property type="component" value="Unassembled WGS sequence"/>
</dbReference>
<proteinExistence type="predicted"/>
<dbReference type="EMBL" id="JANAVB010008794">
    <property type="protein sequence ID" value="KAJ6841355.1"/>
    <property type="molecule type" value="Genomic_DNA"/>
</dbReference>
<keyword evidence="3" id="KW-1185">Reference proteome</keyword>